<evidence type="ECO:0000256" key="5">
    <source>
        <dbReference type="ARBA" id="ARBA00023136"/>
    </source>
</evidence>
<dbReference type="EMBL" id="MSKL01000025">
    <property type="protein sequence ID" value="OLO48250.1"/>
    <property type="molecule type" value="Genomic_DNA"/>
</dbReference>
<feature type="compositionally biased region" description="Polar residues" evidence="6">
    <location>
        <begin position="258"/>
        <end position="267"/>
    </location>
</feature>
<evidence type="ECO:0000313" key="9">
    <source>
        <dbReference type="EMBL" id="OLO48250.1"/>
    </source>
</evidence>
<evidence type="ECO:0000313" key="10">
    <source>
        <dbReference type="Proteomes" id="UP000186394"/>
    </source>
</evidence>
<dbReference type="InterPro" id="IPR000253">
    <property type="entry name" value="FHA_dom"/>
</dbReference>
<evidence type="ECO:0000256" key="2">
    <source>
        <dbReference type="ARBA" id="ARBA00022553"/>
    </source>
</evidence>
<dbReference type="CDD" id="cd00060">
    <property type="entry name" value="FHA"/>
    <property type="match status" value="1"/>
</dbReference>
<evidence type="ECO:0000256" key="4">
    <source>
        <dbReference type="ARBA" id="ARBA00022989"/>
    </source>
</evidence>
<keyword evidence="5 7" id="KW-0472">Membrane</keyword>
<sequence length="419" mass="43818">MTTGSVGPSPVSPVTHGSPAHLRGLQSASTGMRATALVVDAVVVSLISTMCLLPTVIAVQLSSTVTIAVAAVFAFLGAVAVIWFEIIDLWRRGQTLGMRVVGLSWLRWSLPGRPGLNAISKLLVLSTVSALTLGIGAVIIYLISEDRSGRSWFDRISDIIVVTDKDTDAVEEPSGRGTGRRSSAHGDEAFSPQWWAPSETRSADASAAASGAEEFITEVPWRSGEPEETAAPARRPMHPEPSSIGHDGDPAAAHPVSTPLSPLSTRQEQADSPVASGAAPMESQDHWASADPCAEEDPMDRTVARTATRSAPSLLLDTGQRVDLGTAGTVLLGRDPQAVAPWEGACTVAVDDPGFSISKTHVAVVLEGTDVFVEDLGSTNGTTVEAPEGALTTAGEGQRVRAGVGDIVHFGRRRFTVGR</sequence>
<dbReference type="InterPro" id="IPR008984">
    <property type="entry name" value="SMAD_FHA_dom_sf"/>
</dbReference>
<name>A0A1Q8VJI2_9ACTO</name>
<dbReference type="Pfam" id="PF06271">
    <property type="entry name" value="RDD"/>
    <property type="match status" value="1"/>
</dbReference>
<feature type="compositionally biased region" description="Low complexity" evidence="6">
    <location>
        <begin position="203"/>
        <end position="212"/>
    </location>
</feature>
<dbReference type="Gene3D" id="2.60.200.20">
    <property type="match status" value="1"/>
</dbReference>
<evidence type="ECO:0000256" key="3">
    <source>
        <dbReference type="ARBA" id="ARBA00022692"/>
    </source>
</evidence>
<dbReference type="SMART" id="SM00240">
    <property type="entry name" value="FHA"/>
    <property type="match status" value="1"/>
</dbReference>
<keyword evidence="3 7" id="KW-0812">Transmembrane</keyword>
<protein>
    <recommendedName>
        <fullName evidence="8">FHA domain-containing protein</fullName>
    </recommendedName>
</protein>
<evidence type="ECO:0000256" key="7">
    <source>
        <dbReference type="SAM" id="Phobius"/>
    </source>
</evidence>
<accession>A0A1Q8VJI2</accession>
<dbReference type="GO" id="GO:0016020">
    <property type="term" value="C:membrane"/>
    <property type="evidence" value="ECO:0007669"/>
    <property type="project" value="UniProtKB-SubCell"/>
</dbReference>
<organism evidence="9 10">
    <name type="scientific">Actinomyces oris</name>
    <dbReference type="NCBI Taxonomy" id="544580"/>
    <lineage>
        <taxon>Bacteria</taxon>
        <taxon>Bacillati</taxon>
        <taxon>Actinomycetota</taxon>
        <taxon>Actinomycetes</taxon>
        <taxon>Actinomycetales</taxon>
        <taxon>Actinomycetaceae</taxon>
        <taxon>Actinomyces</taxon>
    </lineage>
</organism>
<dbReference type="Proteomes" id="UP000186394">
    <property type="component" value="Unassembled WGS sequence"/>
</dbReference>
<feature type="transmembrane region" description="Helical" evidence="7">
    <location>
        <begin position="122"/>
        <end position="143"/>
    </location>
</feature>
<feature type="region of interest" description="Disordered" evidence="6">
    <location>
        <begin position="167"/>
        <end position="303"/>
    </location>
</feature>
<dbReference type="SUPFAM" id="SSF49879">
    <property type="entry name" value="SMAD/FHA domain"/>
    <property type="match status" value="1"/>
</dbReference>
<proteinExistence type="predicted"/>
<evidence type="ECO:0000256" key="6">
    <source>
        <dbReference type="SAM" id="MobiDB-lite"/>
    </source>
</evidence>
<dbReference type="Pfam" id="PF00498">
    <property type="entry name" value="FHA"/>
    <property type="match status" value="1"/>
</dbReference>
<feature type="transmembrane region" description="Helical" evidence="7">
    <location>
        <begin position="37"/>
        <end position="59"/>
    </location>
</feature>
<feature type="transmembrane region" description="Helical" evidence="7">
    <location>
        <begin position="65"/>
        <end position="84"/>
    </location>
</feature>
<gene>
    <name evidence="9" type="ORF">BKH28_09600</name>
</gene>
<reference evidence="9 10" key="1">
    <citation type="submission" date="2016-12" db="EMBL/GenBank/DDBJ databases">
        <title>Genomic comparison of strains in the 'Actinomyces naeslundii' group.</title>
        <authorList>
            <person name="Mughal S.R."/>
            <person name="Do T."/>
            <person name="Gilbert S.C."/>
            <person name="Witherden E.A."/>
            <person name="Didelot X."/>
            <person name="Beighton D."/>
        </authorList>
    </citation>
    <scope>NUCLEOTIDE SEQUENCE [LARGE SCALE GENOMIC DNA]</scope>
    <source>
        <strain evidence="9 10">P6N</strain>
    </source>
</reference>
<keyword evidence="2" id="KW-0597">Phosphoprotein</keyword>
<dbReference type="RefSeq" id="WP_075418593.1">
    <property type="nucleotide sequence ID" value="NZ_MSKL01000025.1"/>
</dbReference>
<dbReference type="OrthoDB" id="3254248at2"/>
<evidence type="ECO:0000256" key="1">
    <source>
        <dbReference type="ARBA" id="ARBA00004141"/>
    </source>
</evidence>
<keyword evidence="4 7" id="KW-1133">Transmembrane helix</keyword>
<comment type="subcellular location">
    <subcellularLocation>
        <location evidence="1">Membrane</location>
        <topology evidence="1">Multi-pass membrane protein</topology>
    </subcellularLocation>
</comment>
<evidence type="ECO:0000259" key="8">
    <source>
        <dbReference type="PROSITE" id="PS50006"/>
    </source>
</evidence>
<feature type="domain" description="FHA" evidence="8">
    <location>
        <begin position="330"/>
        <end position="385"/>
    </location>
</feature>
<dbReference type="InterPro" id="IPR010432">
    <property type="entry name" value="RDD"/>
</dbReference>
<dbReference type="AlphaFoldDB" id="A0A1Q8VJI2"/>
<comment type="caution">
    <text evidence="9">The sequence shown here is derived from an EMBL/GenBank/DDBJ whole genome shotgun (WGS) entry which is preliminary data.</text>
</comment>
<dbReference type="PROSITE" id="PS50006">
    <property type="entry name" value="FHA_DOMAIN"/>
    <property type="match status" value="1"/>
</dbReference>